<evidence type="ECO:0000256" key="5">
    <source>
        <dbReference type="ARBA" id="ARBA00023163"/>
    </source>
</evidence>
<evidence type="ECO:0000259" key="7">
    <source>
        <dbReference type="PROSITE" id="PS50090"/>
    </source>
</evidence>
<feature type="domain" description="HTH myb-type" evidence="8">
    <location>
        <begin position="64"/>
        <end position="118"/>
    </location>
</feature>
<dbReference type="PANTHER" id="PTHR45675">
    <property type="entry name" value="MYB TRANSCRIPTION FACTOR-RELATED-RELATED"/>
    <property type="match status" value="1"/>
</dbReference>
<dbReference type="FunFam" id="1.10.10.60:FF:000011">
    <property type="entry name" value="Myb transcription factor"/>
    <property type="match status" value="1"/>
</dbReference>
<dbReference type="OrthoDB" id="2143914at2759"/>
<evidence type="ECO:0000259" key="8">
    <source>
        <dbReference type="PROSITE" id="PS51294"/>
    </source>
</evidence>
<keyword evidence="5" id="KW-0804">Transcription</keyword>
<dbReference type="EMBL" id="JXTB01000268">
    <property type="protein sequence ID" value="PON49018.1"/>
    <property type="molecule type" value="Genomic_DNA"/>
</dbReference>
<dbReference type="Proteomes" id="UP000237105">
    <property type="component" value="Unassembled WGS sequence"/>
</dbReference>
<feature type="domain" description="Myb-like" evidence="7">
    <location>
        <begin position="11"/>
        <end position="63"/>
    </location>
</feature>
<evidence type="ECO:0000313" key="10">
    <source>
        <dbReference type="Proteomes" id="UP000237105"/>
    </source>
</evidence>
<sequence length="257" mass="30208">MEYQAEAMQGEDQLRKGMWLEEEDERLVSYVKLMGEKRWDALAKASGLRRSGKSCRLRWLNYLRPNLKHGQISVEEENIILQLQERWGNKWSKIARRLPGRTDNEIKNYWRTHLRKKLTQVQEGNSKYELEKAKEDILFKNKIDESVSTSDDKKWNGETDQYGSADQDLWGSSSWDNSSDASGVSADFALTSSPYENRLISDWISEFSNEQTREMNYYDECNSAVFQSESSYLENWTPDDHDQCDTWSCSVFLWDMN</sequence>
<feature type="domain" description="Myb-like" evidence="7">
    <location>
        <begin position="64"/>
        <end position="114"/>
    </location>
</feature>
<keyword evidence="4" id="KW-0238">DNA-binding</keyword>
<dbReference type="PROSITE" id="PS51294">
    <property type="entry name" value="HTH_MYB"/>
    <property type="match status" value="2"/>
</dbReference>
<protein>
    <submittedName>
        <fullName evidence="9">MYB transcription factor</fullName>
    </submittedName>
</protein>
<dbReference type="InterPro" id="IPR044676">
    <property type="entry name" value="EOBI/EOBII-like_plant"/>
</dbReference>
<dbReference type="InterPro" id="IPR009057">
    <property type="entry name" value="Homeodomain-like_sf"/>
</dbReference>
<evidence type="ECO:0000256" key="2">
    <source>
        <dbReference type="ARBA" id="ARBA00022737"/>
    </source>
</evidence>
<comment type="caution">
    <text evidence="9">The sequence shown here is derived from an EMBL/GenBank/DDBJ whole genome shotgun (WGS) entry which is preliminary data.</text>
</comment>
<organism evidence="9 10">
    <name type="scientific">Parasponia andersonii</name>
    <name type="common">Sponia andersonii</name>
    <dbReference type="NCBI Taxonomy" id="3476"/>
    <lineage>
        <taxon>Eukaryota</taxon>
        <taxon>Viridiplantae</taxon>
        <taxon>Streptophyta</taxon>
        <taxon>Embryophyta</taxon>
        <taxon>Tracheophyta</taxon>
        <taxon>Spermatophyta</taxon>
        <taxon>Magnoliopsida</taxon>
        <taxon>eudicotyledons</taxon>
        <taxon>Gunneridae</taxon>
        <taxon>Pentapetalae</taxon>
        <taxon>rosids</taxon>
        <taxon>fabids</taxon>
        <taxon>Rosales</taxon>
        <taxon>Cannabaceae</taxon>
        <taxon>Parasponia</taxon>
    </lineage>
</organism>
<keyword evidence="3" id="KW-0805">Transcription regulation</keyword>
<dbReference type="SMART" id="SM00717">
    <property type="entry name" value="SANT"/>
    <property type="match status" value="2"/>
</dbReference>
<dbReference type="PANTHER" id="PTHR45675:SF8">
    <property type="entry name" value="TRANSCRIPTION FACTOR MYB27"/>
    <property type="match status" value="1"/>
</dbReference>
<dbReference type="InterPro" id="IPR017930">
    <property type="entry name" value="Myb_dom"/>
</dbReference>
<keyword evidence="6" id="KW-0539">Nucleus</keyword>
<dbReference type="Gene3D" id="1.10.10.60">
    <property type="entry name" value="Homeodomain-like"/>
    <property type="match status" value="2"/>
</dbReference>
<dbReference type="PROSITE" id="PS50090">
    <property type="entry name" value="MYB_LIKE"/>
    <property type="match status" value="2"/>
</dbReference>
<keyword evidence="10" id="KW-1185">Reference proteome</keyword>
<evidence type="ECO:0000256" key="6">
    <source>
        <dbReference type="ARBA" id="ARBA00023242"/>
    </source>
</evidence>
<dbReference type="STRING" id="3476.A0A2P5BJP9"/>
<reference evidence="10" key="1">
    <citation type="submission" date="2016-06" db="EMBL/GenBank/DDBJ databases">
        <title>Parallel loss of symbiosis genes in relatives of nitrogen-fixing non-legume Parasponia.</title>
        <authorList>
            <person name="Van Velzen R."/>
            <person name="Holmer R."/>
            <person name="Bu F."/>
            <person name="Rutten L."/>
            <person name="Van Zeijl A."/>
            <person name="Liu W."/>
            <person name="Santuari L."/>
            <person name="Cao Q."/>
            <person name="Sharma T."/>
            <person name="Shen D."/>
            <person name="Roswanjaya Y."/>
            <person name="Wardhani T."/>
            <person name="Kalhor M.S."/>
            <person name="Jansen J."/>
            <person name="Van den Hoogen J."/>
            <person name="Gungor B."/>
            <person name="Hartog M."/>
            <person name="Hontelez J."/>
            <person name="Verver J."/>
            <person name="Yang W.-C."/>
            <person name="Schijlen E."/>
            <person name="Repin R."/>
            <person name="Schilthuizen M."/>
            <person name="Schranz E."/>
            <person name="Heidstra R."/>
            <person name="Miyata K."/>
            <person name="Fedorova E."/>
            <person name="Kohlen W."/>
            <person name="Bisseling T."/>
            <person name="Smit S."/>
            <person name="Geurts R."/>
        </authorList>
    </citation>
    <scope>NUCLEOTIDE SEQUENCE [LARGE SCALE GENOMIC DNA]</scope>
    <source>
        <strain evidence="10">cv. WU1-14</strain>
    </source>
</reference>
<dbReference type="GO" id="GO:0003700">
    <property type="term" value="F:DNA-binding transcription factor activity"/>
    <property type="evidence" value="ECO:0007669"/>
    <property type="project" value="InterPro"/>
</dbReference>
<dbReference type="AlphaFoldDB" id="A0A2P5BJP9"/>
<dbReference type="CDD" id="cd00167">
    <property type="entry name" value="SANT"/>
    <property type="match status" value="2"/>
</dbReference>
<keyword evidence="2" id="KW-0677">Repeat</keyword>
<evidence type="ECO:0000256" key="3">
    <source>
        <dbReference type="ARBA" id="ARBA00023015"/>
    </source>
</evidence>
<dbReference type="GO" id="GO:0043565">
    <property type="term" value="F:sequence-specific DNA binding"/>
    <property type="evidence" value="ECO:0007669"/>
    <property type="project" value="InterPro"/>
</dbReference>
<dbReference type="SUPFAM" id="SSF46689">
    <property type="entry name" value="Homeodomain-like"/>
    <property type="match status" value="1"/>
</dbReference>
<proteinExistence type="predicted"/>
<evidence type="ECO:0000313" key="9">
    <source>
        <dbReference type="EMBL" id="PON49018.1"/>
    </source>
</evidence>
<evidence type="ECO:0000256" key="1">
    <source>
        <dbReference type="ARBA" id="ARBA00004123"/>
    </source>
</evidence>
<dbReference type="GO" id="GO:0005634">
    <property type="term" value="C:nucleus"/>
    <property type="evidence" value="ECO:0007669"/>
    <property type="project" value="UniProtKB-SubCell"/>
</dbReference>
<dbReference type="InterPro" id="IPR001005">
    <property type="entry name" value="SANT/Myb"/>
</dbReference>
<accession>A0A2P5BJP9</accession>
<name>A0A2P5BJP9_PARAD</name>
<evidence type="ECO:0000256" key="4">
    <source>
        <dbReference type="ARBA" id="ARBA00023125"/>
    </source>
</evidence>
<feature type="domain" description="HTH myb-type" evidence="8">
    <location>
        <begin position="11"/>
        <end position="63"/>
    </location>
</feature>
<dbReference type="Pfam" id="PF00249">
    <property type="entry name" value="Myb_DNA-binding"/>
    <property type="match status" value="2"/>
</dbReference>
<gene>
    <name evidence="9" type="primary">PanMYB63</name>
    <name evidence="9" type="ORF">PanWU01x14_232840</name>
</gene>
<comment type="subcellular location">
    <subcellularLocation>
        <location evidence="1">Nucleus</location>
    </subcellularLocation>
</comment>